<dbReference type="SUPFAM" id="SSF54637">
    <property type="entry name" value="Thioesterase/thiol ester dehydrase-isomerase"/>
    <property type="match status" value="1"/>
</dbReference>
<name>A0A2T5MFR5_9GAMM</name>
<keyword evidence="4" id="KW-1185">Reference proteome</keyword>
<evidence type="ECO:0000313" key="4">
    <source>
        <dbReference type="Proteomes" id="UP000244248"/>
    </source>
</evidence>
<dbReference type="InterPro" id="IPR050563">
    <property type="entry name" value="4-hydroxybenzoyl-CoA_TE"/>
</dbReference>
<dbReference type="AlphaFoldDB" id="A0A2T5MFR5"/>
<dbReference type="GO" id="GO:0047617">
    <property type="term" value="F:fatty acyl-CoA hydrolase activity"/>
    <property type="evidence" value="ECO:0007669"/>
    <property type="project" value="TreeGrafter"/>
</dbReference>
<evidence type="ECO:0000256" key="1">
    <source>
        <dbReference type="ARBA" id="ARBA00005953"/>
    </source>
</evidence>
<dbReference type="Pfam" id="PF13279">
    <property type="entry name" value="4HBT_2"/>
    <property type="match status" value="1"/>
</dbReference>
<dbReference type="CDD" id="cd00586">
    <property type="entry name" value="4HBT"/>
    <property type="match status" value="1"/>
</dbReference>
<dbReference type="OrthoDB" id="9800856at2"/>
<accession>A0A2T5MFR5</accession>
<dbReference type="PANTHER" id="PTHR31793:SF27">
    <property type="entry name" value="NOVEL THIOESTERASE SUPERFAMILY DOMAIN AND SAPOSIN A-TYPE DOMAIN CONTAINING PROTEIN (0610012H03RIK)"/>
    <property type="match status" value="1"/>
</dbReference>
<sequence length="139" mass="16062">MSAPLLQHEVEIEIPFHDCDPAGIVWHGNYARYFEVARCALLETLNYNYDHMAESGYAWPLIDFQARFVRPLRFKQKVRVRARIVEWEYRLKIDYLMTDSVSGERLTKGFTTQVAVDIANGEMNLASPEILLKKLGVGQ</sequence>
<comment type="similarity">
    <text evidence="1">Belongs to the 4-hydroxybenzoyl-CoA thioesterase family.</text>
</comment>
<dbReference type="EMBL" id="QANS01000003">
    <property type="protein sequence ID" value="PTU31400.1"/>
    <property type="molecule type" value="Genomic_DNA"/>
</dbReference>
<keyword evidence="2" id="KW-0378">Hydrolase</keyword>
<dbReference type="Gene3D" id="3.10.129.10">
    <property type="entry name" value="Hotdog Thioesterase"/>
    <property type="match status" value="1"/>
</dbReference>
<dbReference type="InterPro" id="IPR029069">
    <property type="entry name" value="HotDog_dom_sf"/>
</dbReference>
<gene>
    <name evidence="3" type="ORF">CJD38_08640</name>
</gene>
<dbReference type="PANTHER" id="PTHR31793">
    <property type="entry name" value="4-HYDROXYBENZOYL-COA THIOESTERASE FAMILY MEMBER"/>
    <property type="match status" value="1"/>
</dbReference>
<proteinExistence type="inferred from homology"/>
<dbReference type="RefSeq" id="WP_107939943.1">
    <property type="nucleotide sequence ID" value="NZ_QANS01000003.1"/>
</dbReference>
<evidence type="ECO:0000313" key="3">
    <source>
        <dbReference type="EMBL" id="PTU31400.1"/>
    </source>
</evidence>
<evidence type="ECO:0000256" key="2">
    <source>
        <dbReference type="ARBA" id="ARBA00022801"/>
    </source>
</evidence>
<comment type="caution">
    <text evidence="3">The sequence shown here is derived from an EMBL/GenBank/DDBJ whole genome shotgun (WGS) entry which is preliminary data.</text>
</comment>
<protein>
    <submittedName>
        <fullName evidence="3">4-hydroxybenzoyl-CoA thioesterase</fullName>
    </submittedName>
</protein>
<reference evidence="3 4" key="1">
    <citation type="submission" date="2018-04" db="EMBL/GenBank/DDBJ databases">
        <title>Novel species isolated from glacier.</title>
        <authorList>
            <person name="Liu Q."/>
            <person name="Xin Y.-H."/>
        </authorList>
    </citation>
    <scope>NUCLEOTIDE SEQUENCE [LARGE SCALE GENOMIC DNA]</scope>
    <source>
        <strain evidence="3 4">GT1R17</strain>
    </source>
</reference>
<dbReference type="Proteomes" id="UP000244248">
    <property type="component" value="Unassembled WGS sequence"/>
</dbReference>
<organism evidence="3 4">
    <name type="scientific">Stenotrophobium rhamnosiphilum</name>
    <dbReference type="NCBI Taxonomy" id="2029166"/>
    <lineage>
        <taxon>Bacteria</taxon>
        <taxon>Pseudomonadati</taxon>
        <taxon>Pseudomonadota</taxon>
        <taxon>Gammaproteobacteria</taxon>
        <taxon>Nevskiales</taxon>
        <taxon>Nevskiaceae</taxon>
        <taxon>Stenotrophobium</taxon>
    </lineage>
</organism>